<name>A0AAP2W5C3_9EURY</name>
<proteinExistence type="predicted"/>
<evidence type="ECO:0000259" key="1">
    <source>
        <dbReference type="Pfam" id="PF12850"/>
    </source>
</evidence>
<dbReference type="InterPro" id="IPR029052">
    <property type="entry name" value="Metallo-depent_PP-like"/>
</dbReference>
<gene>
    <name evidence="2" type="ORF">CUJ83_03335</name>
</gene>
<feature type="domain" description="Calcineurin-like phosphoesterase" evidence="1">
    <location>
        <begin position="1"/>
        <end position="156"/>
    </location>
</feature>
<dbReference type="InterPro" id="IPR024654">
    <property type="entry name" value="Calcineurin-like_PHP_lpxH"/>
</dbReference>
<accession>A0AAP2W5C3</accession>
<evidence type="ECO:0000313" key="2">
    <source>
        <dbReference type="EMBL" id="MCD1294027.1"/>
    </source>
</evidence>
<sequence>MRLLCFSDVHGNVEAVRAMISDTRKRGIDYDAAIAAGDLTNAVVTKDIEKAQECYDTMLSMLTKEYGRVYHVPGNRDYTGRGKKRRTLNFNKGIFIKPGEILPLSPDLGITASPELADNNTILVQHSCLRYYGRFKRISVISSKAFLHICGHTHTGVYTGNYLNTCFLYRDSSNGARPMLGGYFEVEIDDRDREIDVRFNALGPIKRKDLKMNNFTGSIYTPYGNSFPVSLIVE</sequence>
<dbReference type="CDD" id="cd00838">
    <property type="entry name" value="MPP_superfamily"/>
    <property type="match status" value="1"/>
</dbReference>
<dbReference type="Pfam" id="PF12850">
    <property type="entry name" value="Metallophos_2"/>
    <property type="match status" value="1"/>
</dbReference>
<dbReference type="Gene3D" id="3.60.21.10">
    <property type="match status" value="1"/>
</dbReference>
<evidence type="ECO:0000313" key="3">
    <source>
        <dbReference type="Proteomes" id="UP001320159"/>
    </source>
</evidence>
<dbReference type="Proteomes" id="UP001320159">
    <property type="component" value="Unassembled WGS sequence"/>
</dbReference>
<dbReference type="AlphaFoldDB" id="A0AAP2W5C3"/>
<dbReference type="EMBL" id="PGCK01000002">
    <property type="protein sequence ID" value="MCD1294027.1"/>
    <property type="molecule type" value="Genomic_DNA"/>
</dbReference>
<keyword evidence="3" id="KW-1185">Reference proteome</keyword>
<dbReference type="SUPFAM" id="SSF56300">
    <property type="entry name" value="Metallo-dependent phosphatases"/>
    <property type="match status" value="1"/>
</dbReference>
<comment type="caution">
    <text evidence="2">The sequence shown here is derived from an EMBL/GenBank/DDBJ whole genome shotgun (WGS) entry which is preliminary data.</text>
</comment>
<reference evidence="2 3" key="1">
    <citation type="submission" date="2017-11" db="EMBL/GenBank/DDBJ databases">
        <title>Isolation and Characterization of Family Methanocellaceae Species from Potential Methane Hydrate Area Offshore Southwestern Taiwan.</title>
        <authorList>
            <person name="Zhang W.-L."/>
            <person name="Chen W.-C."/>
            <person name="Lai M.-C."/>
            <person name="Chen S.-C."/>
        </authorList>
    </citation>
    <scope>NUCLEOTIDE SEQUENCE [LARGE SCALE GENOMIC DNA]</scope>
    <source>
        <strain evidence="2 3">CWC-04</strain>
    </source>
</reference>
<organism evidence="2 3">
    <name type="scientific">Methanooceanicella nereidis</name>
    <dbReference type="NCBI Taxonomy" id="2052831"/>
    <lineage>
        <taxon>Archaea</taxon>
        <taxon>Methanobacteriati</taxon>
        <taxon>Methanobacteriota</taxon>
        <taxon>Stenosarchaea group</taxon>
        <taxon>Methanomicrobia</taxon>
        <taxon>Methanocellales</taxon>
        <taxon>Methanocellaceae</taxon>
        <taxon>Methanooceanicella</taxon>
    </lineage>
</organism>
<protein>
    <recommendedName>
        <fullName evidence="1">Calcineurin-like phosphoesterase domain-containing protein</fullName>
    </recommendedName>
</protein>
<dbReference type="RefSeq" id="WP_230740594.1">
    <property type="nucleotide sequence ID" value="NZ_PGCK01000002.1"/>
</dbReference>